<keyword evidence="1" id="KW-0472">Membrane</keyword>
<evidence type="ECO:0000256" key="1">
    <source>
        <dbReference type="SAM" id="Phobius"/>
    </source>
</evidence>
<dbReference type="AlphaFoldDB" id="A6TP99"/>
<dbReference type="Proteomes" id="UP000001572">
    <property type="component" value="Chromosome"/>
</dbReference>
<name>A6TP99_ALKMQ</name>
<dbReference type="KEGG" id="amt:Amet_1847"/>
<organism evidence="2 3">
    <name type="scientific">Alkaliphilus metalliredigens (strain QYMF)</name>
    <dbReference type="NCBI Taxonomy" id="293826"/>
    <lineage>
        <taxon>Bacteria</taxon>
        <taxon>Bacillati</taxon>
        <taxon>Bacillota</taxon>
        <taxon>Clostridia</taxon>
        <taxon>Peptostreptococcales</taxon>
        <taxon>Natronincolaceae</taxon>
        <taxon>Alkaliphilus</taxon>
    </lineage>
</organism>
<accession>A6TP99</accession>
<evidence type="ECO:0000313" key="2">
    <source>
        <dbReference type="EMBL" id="ABR48017.1"/>
    </source>
</evidence>
<feature type="transmembrane region" description="Helical" evidence="1">
    <location>
        <begin position="80"/>
        <end position="106"/>
    </location>
</feature>
<dbReference type="EMBL" id="CP000724">
    <property type="protein sequence ID" value="ABR48017.1"/>
    <property type="molecule type" value="Genomic_DNA"/>
</dbReference>
<gene>
    <name evidence="2" type="ordered locus">Amet_1847</name>
</gene>
<dbReference type="STRING" id="293826.Amet_1847"/>
<dbReference type="eggNOG" id="ENOG5031Z68">
    <property type="taxonomic scope" value="Bacteria"/>
</dbReference>
<feature type="transmembrane region" description="Helical" evidence="1">
    <location>
        <begin position="126"/>
        <end position="148"/>
    </location>
</feature>
<reference evidence="3" key="1">
    <citation type="journal article" date="2016" name="Genome Announc.">
        <title>Complete genome sequence of Alkaliphilus metalliredigens strain QYMF, an alkaliphilic and metal-reducing bacterium isolated from borax-contaminated leachate ponds.</title>
        <authorList>
            <person name="Hwang C."/>
            <person name="Copeland A."/>
            <person name="Lucas S."/>
            <person name="Lapidus A."/>
            <person name="Barry K."/>
            <person name="Detter J.C."/>
            <person name="Glavina Del Rio T."/>
            <person name="Hammon N."/>
            <person name="Israni S."/>
            <person name="Dalin E."/>
            <person name="Tice H."/>
            <person name="Pitluck S."/>
            <person name="Chertkov O."/>
            <person name="Brettin T."/>
            <person name="Bruce D."/>
            <person name="Han C."/>
            <person name="Schmutz J."/>
            <person name="Larimer F."/>
            <person name="Land M.L."/>
            <person name="Hauser L."/>
            <person name="Kyrpides N."/>
            <person name="Mikhailova N."/>
            <person name="Ye Q."/>
            <person name="Zhou J."/>
            <person name="Richardson P."/>
            <person name="Fields M.W."/>
        </authorList>
    </citation>
    <scope>NUCLEOTIDE SEQUENCE [LARGE SCALE GENOMIC DNA]</scope>
    <source>
        <strain evidence="3">QYMF</strain>
    </source>
</reference>
<feature type="transmembrane region" description="Helical" evidence="1">
    <location>
        <begin position="42"/>
        <end position="59"/>
    </location>
</feature>
<feature type="transmembrane region" description="Helical" evidence="1">
    <location>
        <begin position="160"/>
        <end position="185"/>
    </location>
</feature>
<proteinExistence type="predicted"/>
<keyword evidence="1" id="KW-1133">Transmembrane helix</keyword>
<dbReference type="HOGENOM" id="CLU_1217737_0_0_9"/>
<evidence type="ECO:0000313" key="3">
    <source>
        <dbReference type="Proteomes" id="UP000001572"/>
    </source>
</evidence>
<feature type="transmembrane region" description="Helical" evidence="1">
    <location>
        <begin position="197"/>
        <end position="219"/>
    </location>
</feature>
<protein>
    <submittedName>
        <fullName evidence="2">Uncharacterized protein</fullName>
    </submittedName>
</protein>
<sequence>MVILQLIAIFLSFSGGVSMMSGTSSSGNYSYSYSVKNLSGEMIFIFTIIWVIYIGISIARNQERAFVFVTNRLSNNVSNIIHIATYTLVAAVTSVLGSLFLRVLVYSIEGSTNISSFNFVIPPIEILMLIFTGFLYMTIIASIAYLVGNLMNINRTFGPIIMAVLLGIVLFAPVIISAVLPMGFIKRGIEFFTKEPSLVVFTFKIVFASSIFYYASILISNRMEVLK</sequence>
<keyword evidence="1" id="KW-0812">Transmembrane</keyword>
<keyword evidence="3" id="KW-1185">Reference proteome</keyword>